<dbReference type="PANTHER" id="PTHR12132">
    <property type="entry name" value="DNA REPAIR AND RECOMBINATION PROTEIN RAD52, RAD59"/>
    <property type="match status" value="1"/>
</dbReference>
<evidence type="ECO:0000256" key="4">
    <source>
        <dbReference type="ARBA" id="ARBA00023204"/>
    </source>
</evidence>
<dbReference type="EMBL" id="JANBPY010000037">
    <property type="protein sequence ID" value="KAJ1969631.1"/>
    <property type="molecule type" value="Genomic_DNA"/>
</dbReference>
<evidence type="ECO:0000256" key="2">
    <source>
        <dbReference type="ARBA" id="ARBA00022763"/>
    </source>
</evidence>
<accession>A0A9W8E9K6</accession>
<organism evidence="6 7">
    <name type="scientific">Dispira parvispora</name>
    <dbReference type="NCBI Taxonomy" id="1520584"/>
    <lineage>
        <taxon>Eukaryota</taxon>
        <taxon>Fungi</taxon>
        <taxon>Fungi incertae sedis</taxon>
        <taxon>Zoopagomycota</taxon>
        <taxon>Kickxellomycotina</taxon>
        <taxon>Dimargaritomycetes</taxon>
        <taxon>Dimargaritales</taxon>
        <taxon>Dimargaritaceae</taxon>
        <taxon>Dispira</taxon>
    </lineage>
</organism>
<dbReference type="InterPro" id="IPR007232">
    <property type="entry name" value="Rad52_Rad59_Rad22"/>
</dbReference>
<evidence type="ECO:0000256" key="1">
    <source>
        <dbReference type="ARBA" id="ARBA00006638"/>
    </source>
</evidence>
<keyword evidence="2" id="KW-0227">DNA damage</keyword>
<evidence type="ECO:0000256" key="3">
    <source>
        <dbReference type="ARBA" id="ARBA00023172"/>
    </source>
</evidence>
<proteinExistence type="inferred from homology"/>
<dbReference type="PANTHER" id="PTHR12132:SF1">
    <property type="entry name" value="DNA REPAIR PROTEIN RAD52 HOMOLOG"/>
    <property type="match status" value="1"/>
</dbReference>
<dbReference type="Gene3D" id="3.30.390.80">
    <property type="entry name" value="DNA repair protein Rad52/59/22"/>
    <property type="match status" value="1"/>
</dbReference>
<dbReference type="Pfam" id="PF04098">
    <property type="entry name" value="Rad52_Rad22"/>
    <property type="match status" value="1"/>
</dbReference>
<name>A0A9W8E9K6_9FUNG</name>
<dbReference type="Proteomes" id="UP001150925">
    <property type="component" value="Unassembled WGS sequence"/>
</dbReference>
<feature type="region of interest" description="Disordered" evidence="5">
    <location>
        <begin position="197"/>
        <end position="229"/>
    </location>
</feature>
<feature type="region of interest" description="Disordered" evidence="5">
    <location>
        <begin position="273"/>
        <end position="320"/>
    </location>
</feature>
<evidence type="ECO:0000313" key="6">
    <source>
        <dbReference type="EMBL" id="KAJ1969631.1"/>
    </source>
</evidence>
<dbReference type="GO" id="GO:0005634">
    <property type="term" value="C:nucleus"/>
    <property type="evidence" value="ECO:0007669"/>
    <property type="project" value="TreeGrafter"/>
</dbReference>
<dbReference type="GO" id="GO:0000724">
    <property type="term" value="P:double-strand break repair via homologous recombination"/>
    <property type="evidence" value="ECO:0007669"/>
    <property type="project" value="TreeGrafter"/>
</dbReference>
<dbReference type="FunFam" id="3.30.390.80:FF:000001">
    <property type="entry name" value="DNA repair protein RAD52 homolog"/>
    <property type="match status" value="1"/>
</dbReference>
<dbReference type="GO" id="GO:0003697">
    <property type="term" value="F:single-stranded DNA binding"/>
    <property type="evidence" value="ECO:0007669"/>
    <property type="project" value="UniProtKB-ARBA"/>
</dbReference>
<gene>
    <name evidence="6" type="primary">RAD52</name>
    <name evidence="6" type="ORF">IWQ62_000499</name>
</gene>
<dbReference type="GO" id="GO:0045002">
    <property type="term" value="P:double-strand break repair via single-strand annealing"/>
    <property type="evidence" value="ECO:0007669"/>
    <property type="project" value="TreeGrafter"/>
</dbReference>
<dbReference type="AlphaFoldDB" id="A0A9W8E9K6"/>
<dbReference type="SUPFAM" id="SSF54768">
    <property type="entry name" value="dsRNA-binding domain-like"/>
    <property type="match status" value="1"/>
</dbReference>
<feature type="compositionally biased region" description="Low complexity" evidence="5">
    <location>
        <begin position="209"/>
        <end position="220"/>
    </location>
</feature>
<protein>
    <submittedName>
        <fullName evidence="6">DNA repair protein rad52</fullName>
    </submittedName>
</protein>
<dbReference type="GO" id="GO:0006312">
    <property type="term" value="P:mitotic recombination"/>
    <property type="evidence" value="ECO:0007669"/>
    <property type="project" value="TreeGrafter"/>
</dbReference>
<dbReference type="InterPro" id="IPR041247">
    <property type="entry name" value="Rad52_fam"/>
</dbReference>
<evidence type="ECO:0000256" key="5">
    <source>
        <dbReference type="SAM" id="MobiDB-lite"/>
    </source>
</evidence>
<reference evidence="6" key="1">
    <citation type="submission" date="2022-07" db="EMBL/GenBank/DDBJ databases">
        <title>Phylogenomic reconstructions and comparative analyses of Kickxellomycotina fungi.</title>
        <authorList>
            <person name="Reynolds N.K."/>
            <person name="Stajich J.E."/>
            <person name="Barry K."/>
            <person name="Grigoriev I.V."/>
            <person name="Crous P."/>
            <person name="Smith M.E."/>
        </authorList>
    </citation>
    <scope>NUCLEOTIDE SEQUENCE</scope>
    <source>
        <strain evidence="6">RSA 1196</strain>
    </source>
</reference>
<evidence type="ECO:0000313" key="7">
    <source>
        <dbReference type="Proteomes" id="UP001150925"/>
    </source>
</evidence>
<dbReference type="OrthoDB" id="206565at2759"/>
<keyword evidence="7" id="KW-1185">Reference proteome</keyword>
<comment type="similarity">
    <text evidence="1">Belongs to the RAD52 family.</text>
</comment>
<keyword evidence="3" id="KW-0233">DNA recombination</keyword>
<keyword evidence="4" id="KW-0234">DNA repair</keyword>
<dbReference type="InterPro" id="IPR042525">
    <property type="entry name" value="Rad52_Rad59_Rad22_sf"/>
</dbReference>
<sequence>MTSATIRGGLRAKRSASFSDSSVFGNSRFTTEECHGIQKALQSPLPPEYLSTRAAFGGNRLTYIEGWRAIAIANEVFGFNGWSSEIIGTTIDFCDIGPDNRYTVGLSCTIRVSLKDGTHHDDVGYGSAENAKTKAAAFEKAKKEAVTDGLKRALRMFGNSLGNCLYNKNYLKQVLRFRAPPNPGLEEHQFYRTNNHNAYSAYSHPPPTSASEPSTTTTKPVVPGNTTTEGLEDDALLDELAATFTEMDDAFYDRPHPADYEIEGFDLVSAPSPKGHTLAKPQAGSHSSGMANVNLMPASEWLRKEQSVATSKPLPPSSRK</sequence>
<comment type="caution">
    <text evidence="6">The sequence shown here is derived from an EMBL/GenBank/DDBJ whole genome shotgun (WGS) entry which is preliminary data.</text>
</comment>